<protein>
    <submittedName>
        <fullName evidence="9">Uncharacterized integral membrane protein</fullName>
    </submittedName>
</protein>
<gene>
    <name evidence="7" type="ORF">BWD10_02070</name>
    <name evidence="9" type="ORF">NCTC12229_01028</name>
    <name evidence="8" type="ORF">SAMEA4504057_02028</name>
</gene>
<evidence type="ECO:0000313" key="9">
    <source>
        <dbReference type="EMBL" id="SUA36607.1"/>
    </source>
</evidence>
<accession>A0A1X3CUG0</accession>
<reference evidence="7 10" key="1">
    <citation type="submission" date="2017-01" db="EMBL/GenBank/DDBJ databases">
        <authorList>
            <person name="Wolfgang W.J."/>
            <person name="Cole J."/>
            <person name="Wroblewski D."/>
            <person name="Mcginnis J."/>
            <person name="Musser K.A."/>
        </authorList>
    </citation>
    <scope>NUCLEOTIDE SEQUENCE [LARGE SCALE GENOMIC DNA]</scope>
    <source>
        <strain evidence="7 10">DSM 21643</strain>
    </source>
</reference>
<feature type="domain" description="Lipopolysaccharide assembly protein A" evidence="6">
    <location>
        <begin position="23"/>
        <end position="80"/>
    </location>
</feature>
<evidence type="ECO:0000256" key="5">
    <source>
        <dbReference type="SAM" id="Phobius"/>
    </source>
</evidence>
<dbReference type="STRING" id="326523.BWD10_02070"/>
<sequence>MKIISGIIKILILLVFLVLALSNTQTVQFFYLPAQPLELPLIVVLFGAFVIGAVFGLFALFGRLMTLRSENNRLRSEVKKSARITEQDLIVPTAPVAPAAPSVPASALPSERKE</sequence>
<dbReference type="RefSeq" id="WP_085362807.1">
    <property type="nucleotide sequence ID" value="NZ_LT906434.1"/>
</dbReference>
<evidence type="ECO:0000313" key="10">
    <source>
        <dbReference type="Proteomes" id="UP000193466"/>
    </source>
</evidence>
<dbReference type="EMBL" id="UGRS01000001">
    <property type="protein sequence ID" value="SUA36607.1"/>
    <property type="molecule type" value="Genomic_DNA"/>
</dbReference>
<dbReference type="Proteomes" id="UP000254055">
    <property type="component" value="Unassembled WGS sequence"/>
</dbReference>
<reference evidence="9 12" key="3">
    <citation type="submission" date="2018-06" db="EMBL/GenBank/DDBJ databases">
        <authorList>
            <consortium name="Pathogen Informatics"/>
            <person name="Doyle S."/>
        </authorList>
    </citation>
    <scope>NUCLEOTIDE SEQUENCE [LARGE SCALE GENOMIC DNA]</scope>
    <source>
        <strain evidence="9 12">NCTC12229</strain>
    </source>
</reference>
<dbReference type="OrthoDB" id="8606682at2"/>
<evidence type="ECO:0000313" key="11">
    <source>
        <dbReference type="Proteomes" id="UP000215033"/>
    </source>
</evidence>
<organism evidence="9 12">
    <name type="scientific">Neisseria zoodegmatis</name>
    <dbReference type="NCBI Taxonomy" id="326523"/>
    <lineage>
        <taxon>Bacteria</taxon>
        <taxon>Pseudomonadati</taxon>
        <taxon>Pseudomonadota</taxon>
        <taxon>Betaproteobacteria</taxon>
        <taxon>Neisseriales</taxon>
        <taxon>Neisseriaceae</taxon>
        <taxon>Neisseria</taxon>
    </lineage>
</organism>
<proteinExistence type="predicted"/>
<dbReference type="InterPro" id="IPR010445">
    <property type="entry name" value="LapA_dom"/>
</dbReference>
<keyword evidence="4 5" id="KW-0472">Membrane</keyword>
<dbReference type="Pfam" id="PF06305">
    <property type="entry name" value="LapA_dom"/>
    <property type="match status" value="1"/>
</dbReference>
<evidence type="ECO:0000313" key="7">
    <source>
        <dbReference type="EMBL" id="OSI11205.1"/>
    </source>
</evidence>
<evidence type="ECO:0000313" key="8">
    <source>
        <dbReference type="EMBL" id="SNU80501.1"/>
    </source>
</evidence>
<dbReference type="Proteomes" id="UP000193466">
    <property type="component" value="Unassembled WGS sequence"/>
</dbReference>
<evidence type="ECO:0000313" key="12">
    <source>
        <dbReference type="Proteomes" id="UP000254055"/>
    </source>
</evidence>
<dbReference type="GO" id="GO:0005886">
    <property type="term" value="C:plasma membrane"/>
    <property type="evidence" value="ECO:0007669"/>
    <property type="project" value="InterPro"/>
</dbReference>
<evidence type="ECO:0000256" key="3">
    <source>
        <dbReference type="ARBA" id="ARBA00022989"/>
    </source>
</evidence>
<dbReference type="Proteomes" id="UP000215033">
    <property type="component" value="Chromosome 1"/>
</dbReference>
<evidence type="ECO:0000256" key="4">
    <source>
        <dbReference type="ARBA" id="ARBA00023136"/>
    </source>
</evidence>
<dbReference type="KEGG" id="nzo:SAMEA4504057_2028"/>
<name>A0A1X3CUG0_9NEIS</name>
<evidence type="ECO:0000259" key="6">
    <source>
        <dbReference type="Pfam" id="PF06305"/>
    </source>
</evidence>
<keyword evidence="1" id="KW-1003">Cell membrane</keyword>
<reference evidence="8 11" key="2">
    <citation type="submission" date="2017-06" db="EMBL/GenBank/DDBJ databases">
        <authorList>
            <consortium name="Pathogen Informatics"/>
        </authorList>
    </citation>
    <scope>NUCLEOTIDE SEQUENCE [LARGE SCALE GENOMIC DNA]</scope>
    <source>
        <strain evidence="8 11">NCTC12230</strain>
    </source>
</reference>
<evidence type="ECO:0000256" key="1">
    <source>
        <dbReference type="ARBA" id="ARBA00022475"/>
    </source>
</evidence>
<keyword evidence="3 5" id="KW-1133">Transmembrane helix</keyword>
<evidence type="ECO:0000256" key="2">
    <source>
        <dbReference type="ARBA" id="ARBA00022692"/>
    </source>
</evidence>
<dbReference type="EMBL" id="LT906434">
    <property type="protein sequence ID" value="SNU80501.1"/>
    <property type="molecule type" value="Genomic_DNA"/>
</dbReference>
<dbReference type="EMBL" id="MTBM01000002">
    <property type="protein sequence ID" value="OSI11205.1"/>
    <property type="molecule type" value="Genomic_DNA"/>
</dbReference>
<dbReference type="AlphaFoldDB" id="A0A1X3CUG0"/>
<keyword evidence="2 5" id="KW-0812">Transmembrane</keyword>
<feature type="transmembrane region" description="Helical" evidence="5">
    <location>
        <begin position="42"/>
        <end position="65"/>
    </location>
</feature>
<keyword evidence="10" id="KW-1185">Reference proteome</keyword>